<gene>
    <name evidence="2" type="ORF">FA13DRAFT_793206</name>
</gene>
<dbReference type="Proteomes" id="UP000298030">
    <property type="component" value="Unassembled WGS sequence"/>
</dbReference>
<evidence type="ECO:0000256" key="1">
    <source>
        <dbReference type="SAM" id="MobiDB-lite"/>
    </source>
</evidence>
<organism evidence="2 3">
    <name type="scientific">Coprinellus micaceus</name>
    <name type="common">Glistening ink-cap mushroom</name>
    <name type="synonym">Coprinus micaceus</name>
    <dbReference type="NCBI Taxonomy" id="71717"/>
    <lineage>
        <taxon>Eukaryota</taxon>
        <taxon>Fungi</taxon>
        <taxon>Dikarya</taxon>
        <taxon>Basidiomycota</taxon>
        <taxon>Agaricomycotina</taxon>
        <taxon>Agaricomycetes</taxon>
        <taxon>Agaricomycetidae</taxon>
        <taxon>Agaricales</taxon>
        <taxon>Agaricineae</taxon>
        <taxon>Psathyrellaceae</taxon>
        <taxon>Coprinellus</taxon>
    </lineage>
</organism>
<protein>
    <submittedName>
        <fullName evidence="2">Uncharacterized protein</fullName>
    </submittedName>
</protein>
<proteinExistence type="predicted"/>
<sequence length="123" mass="14122">MMSIAMFLTPWTSQTTQAPRHRRLKLTVVVRPPMVWISRHPFSQAFLQPPRHYHRHEVSLDCLSALRIPSRLRPSAASDWTPHPTSRNVVLPSNRAKRPPSHPAAARTVCSLVSVRRKQPLRL</sequence>
<evidence type="ECO:0000313" key="2">
    <source>
        <dbReference type="EMBL" id="TEB28476.1"/>
    </source>
</evidence>
<keyword evidence="3" id="KW-1185">Reference proteome</keyword>
<comment type="caution">
    <text evidence="2">The sequence shown here is derived from an EMBL/GenBank/DDBJ whole genome shotgun (WGS) entry which is preliminary data.</text>
</comment>
<name>A0A4Y7T2U6_COPMI</name>
<dbReference type="AlphaFoldDB" id="A0A4Y7T2U6"/>
<accession>A0A4Y7T2U6</accession>
<reference evidence="2 3" key="1">
    <citation type="journal article" date="2019" name="Nat. Ecol. Evol.">
        <title>Megaphylogeny resolves global patterns of mushroom evolution.</title>
        <authorList>
            <person name="Varga T."/>
            <person name="Krizsan K."/>
            <person name="Foldi C."/>
            <person name="Dima B."/>
            <person name="Sanchez-Garcia M."/>
            <person name="Sanchez-Ramirez S."/>
            <person name="Szollosi G.J."/>
            <person name="Szarkandi J.G."/>
            <person name="Papp V."/>
            <person name="Albert L."/>
            <person name="Andreopoulos W."/>
            <person name="Angelini C."/>
            <person name="Antonin V."/>
            <person name="Barry K.W."/>
            <person name="Bougher N.L."/>
            <person name="Buchanan P."/>
            <person name="Buyck B."/>
            <person name="Bense V."/>
            <person name="Catcheside P."/>
            <person name="Chovatia M."/>
            <person name="Cooper J."/>
            <person name="Damon W."/>
            <person name="Desjardin D."/>
            <person name="Finy P."/>
            <person name="Geml J."/>
            <person name="Haridas S."/>
            <person name="Hughes K."/>
            <person name="Justo A."/>
            <person name="Karasinski D."/>
            <person name="Kautmanova I."/>
            <person name="Kiss B."/>
            <person name="Kocsube S."/>
            <person name="Kotiranta H."/>
            <person name="LaButti K.M."/>
            <person name="Lechner B.E."/>
            <person name="Liimatainen K."/>
            <person name="Lipzen A."/>
            <person name="Lukacs Z."/>
            <person name="Mihaltcheva S."/>
            <person name="Morgado L.N."/>
            <person name="Niskanen T."/>
            <person name="Noordeloos M.E."/>
            <person name="Ohm R.A."/>
            <person name="Ortiz-Santana B."/>
            <person name="Ovrebo C."/>
            <person name="Racz N."/>
            <person name="Riley R."/>
            <person name="Savchenko A."/>
            <person name="Shiryaev A."/>
            <person name="Soop K."/>
            <person name="Spirin V."/>
            <person name="Szebenyi C."/>
            <person name="Tomsovsky M."/>
            <person name="Tulloss R.E."/>
            <person name="Uehling J."/>
            <person name="Grigoriev I.V."/>
            <person name="Vagvolgyi C."/>
            <person name="Papp T."/>
            <person name="Martin F.M."/>
            <person name="Miettinen O."/>
            <person name="Hibbett D.S."/>
            <person name="Nagy L.G."/>
        </authorList>
    </citation>
    <scope>NUCLEOTIDE SEQUENCE [LARGE SCALE GENOMIC DNA]</scope>
    <source>
        <strain evidence="2 3">FP101781</strain>
    </source>
</reference>
<feature type="region of interest" description="Disordered" evidence="1">
    <location>
        <begin position="74"/>
        <end position="105"/>
    </location>
</feature>
<dbReference type="EMBL" id="QPFP01000032">
    <property type="protein sequence ID" value="TEB28476.1"/>
    <property type="molecule type" value="Genomic_DNA"/>
</dbReference>
<evidence type="ECO:0000313" key="3">
    <source>
        <dbReference type="Proteomes" id="UP000298030"/>
    </source>
</evidence>